<dbReference type="InterPro" id="IPR035979">
    <property type="entry name" value="RBD_domain_sf"/>
</dbReference>
<dbReference type="SUPFAM" id="SSF54928">
    <property type="entry name" value="RNA-binding domain, RBD"/>
    <property type="match status" value="1"/>
</dbReference>
<dbReference type="GO" id="GO:0003723">
    <property type="term" value="F:RNA binding"/>
    <property type="evidence" value="ECO:0007669"/>
    <property type="project" value="UniProtKB-UniRule"/>
</dbReference>
<dbReference type="AlphaFoldDB" id="A0A6A7B571"/>
<protein>
    <recommendedName>
        <fullName evidence="2">RRM domain-containing protein</fullName>
    </recommendedName>
</protein>
<keyword evidence="1" id="KW-0694">RNA-binding</keyword>
<dbReference type="Pfam" id="PF00076">
    <property type="entry name" value="RRM_1"/>
    <property type="match status" value="1"/>
</dbReference>
<dbReference type="CDD" id="cd00590">
    <property type="entry name" value="RRM_SF"/>
    <property type="match status" value="1"/>
</dbReference>
<reference evidence="3" key="1">
    <citation type="submission" date="2020-01" db="EMBL/GenBank/DDBJ databases">
        <authorList>
            <consortium name="DOE Joint Genome Institute"/>
            <person name="Haridas S."/>
            <person name="Albert R."/>
            <person name="Binder M."/>
            <person name="Bloem J."/>
            <person name="Labutti K."/>
            <person name="Salamov A."/>
            <person name="Andreopoulos B."/>
            <person name="Baker S.E."/>
            <person name="Barry K."/>
            <person name="Bills G."/>
            <person name="Bluhm B.H."/>
            <person name="Cannon C."/>
            <person name="Castanera R."/>
            <person name="Culley D.E."/>
            <person name="Daum C."/>
            <person name="Ezra D."/>
            <person name="Gonzalez J.B."/>
            <person name="Henrissat B."/>
            <person name="Kuo A."/>
            <person name="Liang C."/>
            <person name="Lipzen A."/>
            <person name="Lutzoni F."/>
            <person name="Magnuson J."/>
            <person name="Mondo S."/>
            <person name="Nolan M."/>
            <person name="Ohm R."/>
            <person name="Pangilinan J."/>
            <person name="Park H.-J."/>
            <person name="Ramirez L."/>
            <person name="Alfaro M."/>
            <person name="Sun H."/>
            <person name="Tritt A."/>
            <person name="Yoshinaga Y."/>
            <person name="Zwiers L.-H."/>
            <person name="Turgeon B.G."/>
            <person name="Goodwin S.B."/>
            <person name="Spatafora J.W."/>
            <person name="Crous P.W."/>
            <person name="Grigoriev I.V."/>
        </authorList>
    </citation>
    <scope>NUCLEOTIDE SEQUENCE</scope>
    <source>
        <strain evidence="3">IPT5</strain>
    </source>
</reference>
<dbReference type="InterPro" id="IPR012677">
    <property type="entry name" value="Nucleotide-bd_a/b_plait_sf"/>
</dbReference>
<dbReference type="Gene3D" id="3.30.70.330">
    <property type="match status" value="1"/>
</dbReference>
<evidence type="ECO:0000259" key="2">
    <source>
        <dbReference type="PROSITE" id="PS50102"/>
    </source>
</evidence>
<feature type="domain" description="RRM" evidence="2">
    <location>
        <begin position="107"/>
        <end position="181"/>
    </location>
</feature>
<dbReference type="Proteomes" id="UP000799423">
    <property type="component" value="Unassembled WGS sequence"/>
</dbReference>
<accession>A0A6A7B571</accession>
<evidence type="ECO:0000256" key="1">
    <source>
        <dbReference type="PROSITE-ProRule" id="PRU00176"/>
    </source>
</evidence>
<dbReference type="OrthoDB" id="3669211at2759"/>
<dbReference type="PROSITE" id="PS50102">
    <property type="entry name" value="RRM"/>
    <property type="match status" value="1"/>
</dbReference>
<evidence type="ECO:0000313" key="4">
    <source>
        <dbReference type="Proteomes" id="UP000799423"/>
    </source>
</evidence>
<organism evidence="3 4">
    <name type="scientific">Plenodomus tracheiphilus IPT5</name>
    <dbReference type="NCBI Taxonomy" id="1408161"/>
    <lineage>
        <taxon>Eukaryota</taxon>
        <taxon>Fungi</taxon>
        <taxon>Dikarya</taxon>
        <taxon>Ascomycota</taxon>
        <taxon>Pezizomycotina</taxon>
        <taxon>Dothideomycetes</taxon>
        <taxon>Pleosporomycetidae</taxon>
        <taxon>Pleosporales</taxon>
        <taxon>Pleosporineae</taxon>
        <taxon>Leptosphaeriaceae</taxon>
        <taxon>Plenodomus</taxon>
    </lineage>
</organism>
<keyword evidence="4" id="KW-1185">Reference proteome</keyword>
<dbReference type="EMBL" id="MU006311">
    <property type="protein sequence ID" value="KAF2849595.1"/>
    <property type="molecule type" value="Genomic_DNA"/>
</dbReference>
<evidence type="ECO:0000313" key="3">
    <source>
        <dbReference type="EMBL" id="KAF2849595.1"/>
    </source>
</evidence>
<sequence length="439" mass="48899">MSALAPRILIAIDPSYAINMKLKSPRSPVASVIRGVVAKSAFTYSDKRGRWTSCKSLRTVRTITIQLIVLQILSFRHHQRQPIAPSGCFRRDTNMSVPLRVRKSDENQVFMRNVPQHMARTTIPRLFSEFNPTSEKIIYPQSRYTTMVFRFRNKDDAQRAREANNNRRLGGVVLSVELYQERKSVQPLRETAARAQSRPVGFLDSDFDPQDWGGKATDKASLVNDVDLEELRPSEDLALPQLPYPEPRSSTWASIVANAQAGPPATAPGLSRGRGRDTPMTIDDTPAVTPHIDPSVPNLKPVADILTETQGETTIELSYEAQPQPGIVPDAPEAEMTSVQDAASTPGHLPLSVSLPCSDVSHDFSKETVMKENDEKQAGKVTGASHIHNTDVLVATEPNSSYTPRPYIGWNYVDSSERIRQKYECICSFCQARNRLPKH</sequence>
<dbReference type="InterPro" id="IPR000504">
    <property type="entry name" value="RRM_dom"/>
</dbReference>
<gene>
    <name evidence="3" type="ORF">T440DRAFT_469340</name>
</gene>
<name>A0A6A7B571_9PLEO</name>
<proteinExistence type="predicted"/>